<dbReference type="InterPro" id="IPR050987">
    <property type="entry name" value="AtrR-like"/>
</dbReference>
<evidence type="ECO:0000256" key="2">
    <source>
        <dbReference type="ARBA" id="ARBA00023242"/>
    </source>
</evidence>
<dbReference type="SMART" id="SM00066">
    <property type="entry name" value="GAL4"/>
    <property type="match status" value="1"/>
</dbReference>
<sequence length="798" mass="90096">MNKVPIPGTGLLYLPIRGPGDEPDIPLPGSKRRRLRGACAECRQRKIRCDRAKRPNNVCSNCVAFNAPCTDAKVTLVFGFQYGKYPDTSNHKDPNGKTPAEHVDAIINHSTTYIGSQELRGVLIDVARYSRGLEEQISNYREMLATSSREPSVSISSPSSGSTSSTGDIDPRTDVDALIPDFQDLKIMGGRPHYFGRSSGHYLLQTAEDLKREHYAKGTTTAYQGDNRTSGRRLEFWGSPWEKPDRDPPRIYRFPPKDLMDDLINVYFNEFYISLPLLHQPSFRRDVADGKHLADNAFGAVVLAVCALAARHSDDPRVILPGTNSMLSAGWEWMEQIRYPEQKEFYFKMSLYELQRVMLTILYMQGTGTPSSSWTLVSLGLRNLQEMGKHRPRPNQEPNAEDELYKRVFWAFIVGDIYTSAFLGRPRATRDDDHDVEYPIECDDEYWEHPDPELRFKQPEGKPSIMAYLTSTLKLHRILAKAQATLYSLKRTSLNVGWGQATVAELDSNLNEWLDSIPDHLRWDPQRTNEVFAKQSACLYATYYHIQIQIHRNFISSPSNHTPLLSNFPSLTICSNAARACTRLIDNMLKRGYLLDHPQVLASLMDSALVLLVNVWGAQRSWATADPARAIADLKTCMNAFQLHEKRWQQAGRFCDMVLAMSDHILSDSWAIEGTKTLKRVRDTENEPATEDSSPGGPRVQADFDLDLSAFDLTSLPLSTAQLGSSLTEYPPFTMDWTESATAPASAFSYADFDFVFNFADSALQMPVAPLPTFYVPTSMPEHNQRSRPHEWGPNQPC</sequence>
<dbReference type="Gene3D" id="4.10.240.10">
    <property type="entry name" value="Zn(2)-C6 fungal-type DNA-binding domain"/>
    <property type="match status" value="1"/>
</dbReference>
<accession>A0A8H6TFM8</accession>
<dbReference type="AlphaFoldDB" id="A0A8H6TFM8"/>
<dbReference type="GO" id="GO:0003677">
    <property type="term" value="F:DNA binding"/>
    <property type="evidence" value="ECO:0007669"/>
    <property type="project" value="InterPro"/>
</dbReference>
<dbReference type="GeneID" id="59340491"/>
<dbReference type="PANTHER" id="PTHR46910">
    <property type="entry name" value="TRANSCRIPTION FACTOR PDR1"/>
    <property type="match status" value="1"/>
</dbReference>
<dbReference type="RefSeq" id="XP_037225885.1">
    <property type="nucleotide sequence ID" value="XM_037357975.1"/>
</dbReference>
<keyword evidence="2" id="KW-0539">Nucleus</keyword>
<dbReference type="SMART" id="SM00906">
    <property type="entry name" value="Fungal_trans"/>
    <property type="match status" value="1"/>
</dbReference>
<protein>
    <submittedName>
        <fullName evidence="5">Zn(2)-C6 fungal-type domain-containing protein</fullName>
    </submittedName>
</protein>
<gene>
    <name evidence="5" type="ORF">MIND_00102700</name>
</gene>
<dbReference type="Proteomes" id="UP000636479">
    <property type="component" value="Unassembled WGS sequence"/>
</dbReference>
<dbReference type="CDD" id="cd00067">
    <property type="entry name" value="GAL4"/>
    <property type="match status" value="1"/>
</dbReference>
<dbReference type="InterPro" id="IPR036864">
    <property type="entry name" value="Zn2-C6_fun-type_DNA-bd_sf"/>
</dbReference>
<dbReference type="Pfam" id="PF04082">
    <property type="entry name" value="Fungal_trans"/>
    <property type="match status" value="1"/>
</dbReference>
<dbReference type="SUPFAM" id="SSF57701">
    <property type="entry name" value="Zn2/Cys6 DNA-binding domain"/>
    <property type="match status" value="1"/>
</dbReference>
<evidence type="ECO:0000313" key="5">
    <source>
        <dbReference type="EMBL" id="KAF7315862.1"/>
    </source>
</evidence>
<proteinExistence type="predicted"/>
<comment type="caution">
    <text evidence="5">The sequence shown here is derived from an EMBL/GenBank/DDBJ whole genome shotgun (WGS) entry which is preliminary data.</text>
</comment>
<dbReference type="GO" id="GO:0006351">
    <property type="term" value="P:DNA-templated transcription"/>
    <property type="evidence" value="ECO:0007669"/>
    <property type="project" value="InterPro"/>
</dbReference>
<dbReference type="InterPro" id="IPR001138">
    <property type="entry name" value="Zn2Cys6_DnaBD"/>
</dbReference>
<dbReference type="OrthoDB" id="4456959at2759"/>
<dbReference type="PROSITE" id="PS00463">
    <property type="entry name" value="ZN2_CY6_FUNGAL_1"/>
    <property type="match status" value="1"/>
</dbReference>
<evidence type="ECO:0000256" key="3">
    <source>
        <dbReference type="SAM" id="MobiDB-lite"/>
    </source>
</evidence>
<dbReference type="EMBL" id="JACAZF010000001">
    <property type="protein sequence ID" value="KAF7315862.1"/>
    <property type="molecule type" value="Genomic_DNA"/>
</dbReference>
<dbReference type="PROSITE" id="PS50048">
    <property type="entry name" value="ZN2_CY6_FUNGAL_2"/>
    <property type="match status" value="1"/>
</dbReference>
<dbReference type="GO" id="GO:0000981">
    <property type="term" value="F:DNA-binding transcription factor activity, RNA polymerase II-specific"/>
    <property type="evidence" value="ECO:0007669"/>
    <property type="project" value="InterPro"/>
</dbReference>
<evidence type="ECO:0000259" key="4">
    <source>
        <dbReference type="PROSITE" id="PS50048"/>
    </source>
</evidence>
<organism evidence="5 6">
    <name type="scientific">Mycena indigotica</name>
    <dbReference type="NCBI Taxonomy" id="2126181"/>
    <lineage>
        <taxon>Eukaryota</taxon>
        <taxon>Fungi</taxon>
        <taxon>Dikarya</taxon>
        <taxon>Basidiomycota</taxon>
        <taxon>Agaricomycotina</taxon>
        <taxon>Agaricomycetes</taxon>
        <taxon>Agaricomycetidae</taxon>
        <taxon>Agaricales</taxon>
        <taxon>Marasmiineae</taxon>
        <taxon>Mycenaceae</taxon>
        <taxon>Mycena</taxon>
    </lineage>
</organism>
<evidence type="ECO:0000313" key="6">
    <source>
        <dbReference type="Proteomes" id="UP000636479"/>
    </source>
</evidence>
<evidence type="ECO:0000256" key="1">
    <source>
        <dbReference type="ARBA" id="ARBA00022723"/>
    </source>
</evidence>
<name>A0A8H6TFM8_9AGAR</name>
<feature type="region of interest" description="Disordered" evidence="3">
    <location>
        <begin position="145"/>
        <end position="174"/>
    </location>
</feature>
<dbReference type="CDD" id="cd12148">
    <property type="entry name" value="fungal_TF_MHR"/>
    <property type="match status" value="1"/>
</dbReference>
<keyword evidence="1" id="KW-0479">Metal-binding</keyword>
<keyword evidence="6" id="KW-1185">Reference proteome</keyword>
<dbReference type="Pfam" id="PF00172">
    <property type="entry name" value="Zn_clus"/>
    <property type="match status" value="1"/>
</dbReference>
<feature type="domain" description="Zn(2)-C6 fungal-type" evidence="4">
    <location>
        <begin position="38"/>
        <end position="71"/>
    </location>
</feature>
<dbReference type="GO" id="GO:0008270">
    <property type="term" value="F:zinc ion binding"/>
    <property type="evidence" value="ECO:0007669"/>
    <property type="project" value="InterPro"/>
</dbReference>
<reference evidence="5" key="1">
    <citation type="submission" date="2020-05" db="EMBL/GenBank/DDBJ databases">
        <title>Mycena genomes resolve the evolution of fungal bioluminescence.</title>
        <authorList>
            <person name="Tsai I.J."/>
        </authorList>
    </citation>
    <scope>NUCLEOTIDE SEQUENCE</scope>
    <source>
        <strain evidence="5">171206Taipei</strain>
    </source>
</reference>
<dbReference type="PANTHER" id="PTHR46910:SF38">
    <property type="entry name" value="ZN(2)-C6 FUNGAL-TYPE DOMAIN-CONTAINING PROTEIN"/>
    <property type="match status" value="1"/>
</dbReference>
<dbReference type="InterPro" id="IPR007219">
    <property type="entry name" value="XnlR_reg_dom"/>
</dbReference>
<feature type="compositionally biased region" description="Low complexity" evidence="3">
    <location>
        <begin position="147"/>
        <end position="165"/>
    </location>
</feature>